<dbReference type="AlphaFoldDB" id="A0A8X7PPQ4"/>
<dbReference type="Proteomes" id="UP000886595">
    <property type="component" value="Unassembled WGS sequence"/>
</dbReference>
<name>A0A8X7PPQ4_BRACI</name>
<evidence type="ECO:0000313" key="2">
    <source>
        <dbReference type="Proteomes" id="UP000886595"/>
    </source>
</evidence>
<comment type="caution">
    <text evidence="1">The sequence shown here is derived from an EMBL/GenBank/DDBJ whole genome shotgun (WGS) entry which is preliminary data.</text>
</comment>
<reference evidence="1 2" key="1">
    <citation type="submission" date="2020-02" db="EMBL/GenBank/DDBJ databases">
        <authorList>
            <person name="Ma Q."/>
            <person name="Huang Y."/>
            <person name="Song X."/>
            <person name="Pei D."/>
        </authorList>
    </citation>
    <scope>NUCLEOTIDE SEQUENCE [LARGE SCALE GENOMIC DNA]</scope>
    <source>
        <strain evidence="1">Sxm20200214</strain>
        <tissue evidence="1">Leaf</tissue>
    </source>
</reference>
<dbReference type="EMBL" id="JAAMPC010000015">
    <property type="protein sequence ID" value="KAG2255806.1"/>
    <property type="molecule type" value="Genomic_DNA"/>
</dbReference>
<proteinExistence type="predicted"/>
<gene>
    <name evidence="1" type="ORF">Bca52824_075100</name>
</gene>
<evidence type="ECO:0000313" key="1">
    <source>
        <dbReference type="EMBL" id="KAG2255806.1"/>
    </source>
</evidence>
<sequence>MGSTDPERDQRMNQPYDALALDGDIRLSLTSLSTSSICGFARLRKSSTGIPMRRSLSITTSSIKLWTTMGSRSTSGRRTGKSTSFVRLWYRVHV</sequence>
<protein>
    <submittedName>
        <fullName evidence="1">Uncharacterized protein</fullName>
    </submittedName>
</protein>
<keyword evidence="2" id="KW-1185">Reference proteome</keyword>
<organism evidence="1 2">
    <name type="scientific">Brassica carinata</name>
    <name type="common">Ethiopian mustard</name>
    <name type="synonym">Abyssinian cabbage</name>
    <dbReference type="NCBI Taxonomy" id="52824"/>
    <lineage>
        <taxon>Eukaryota</taxon>
        <taxon>Viridiplantae</taxon>
        <taxon>Streptophyta</taxon>
        <taxon>Embryophyta</taxon>
        <taxon>Tracheophyta</taxon>
        <taxon>Spermatophyta</taxon>
        <taxon>Magnoliopsida</taxon>
        <taxon>eudicotyledons</taxon>
        <taxon>Gunneridae</taxon>
        <taxon>Pentapetalae</taxon>
        <taxon>rosids</taxon>
        <taxon>malvids</taxon>
        <taxon>Brassicales</taxon>
        <taxon>Brassicaceae</taxon>
        <taxon>Brassiceae</taxon>
        <taxon>Brassica</taxon>
    </lineage>
</organism>
<accession>A0A8X7PPQ4</accession>